<dbReference type="SUPFAM" id="SSF51735">
    <property type="entry name" value="NAD(P)-binding Rossmann-fold domains"/>
    <property type="match status" value="1"/>
</dbReference>
<evidence type="ECO:0000313" key="6">
    <source>
        <dbReference type="EMBL" id="MFC0252143.1"/>
    </source>
</evidence>
<dbReference type="Proteomes" id="UP001589773">
    <property type="component" value="Unassembled WGS sequence"/>
</dbReference>
<dbReference type="InterPro" id="IPR050223">
    <property type="entry name" value="D-isomer_2-hydroxyacid_DH"/>
</dbReference>
<keyword evidence="1 3" id="KW-0560">Oxidoreductase</keyword>
<comment type="caution">
    <text evidence="6">The sequence shown here is derived from an EMBL/GenBank/DDBJ whole genome shotgun (WGS) entry which is preliminary data.</text>
</comment>
<dbReference type="InterPro" id="IPR006139">
    <property type="entry name" value="D-isomer_2_OHA_DH_cat_dom"/>
</dbReference>
<reference evidence="6 7" key="1">
    <citation type="submission" date="2024-09" db="EMBL/GenBank/DDBJ databases">
        <authorList>
            <person name="Sun Q."/>
            <person name="Mori K."/>
        </authorList>
    </citation>
    <scope>NUCLEOTIDE SEQUENCE [LARGE SCALE GENOMIC DNA]</scope>
    <source>
        <strain evidence="6 7">CCM 7792</strain>
    </source>
</reference>
<proteinExistence type="inferred from homology"/>
<protein>
    <submittedName>
        <fullName evidence="6">2-hydroxyacid dehydrogenase</fullName>
    </submittedName>
</protein>
<evidence type="ECO:0000256" key="1">
    <source>
        <dbReference type="ARBA" id="ARBA00023002"/>
    </source>
</evidence>
<feature type="domain" description="D-isomer specific 2-hydroxyacid dehydrogenase catalytic" evidence="4">
    <location>
        <begin position="6"/>
        <end position="314"/>
    </location>
</feature>
<gene>
    <name evidence="6" type="ORF">ACFFJK_09600</name>
</gene>
<evidence type="ECO:0000259" key="5">
    <source>
        <dbReference type="Pfam" id="PF02826"/>
    </source>
</evidence>
<evidence type="ECO:0000256" key="2">
    <source>
        <dbReference type="ARBA" id="ARBA00023027"/>
    </source>
</evidence>
<dbReference type="Gene3D" id="3.40.50.720">
    <property type="entry name" value="NAD(P)-binding Rossmann-like Domain"/>
    <property type="match status" value="2"/>
</dbReference>
<sequence length="318" mass="33159">MKPAIAVLGAVWSDEVLARLDEQFNCHKLARMPAAQRARFMETDAGAVRAILTTGTVGIDAALAAAFPALEIVSVHGAGLDAVDLDGLAARGIVVTNTPDVLTDDVADFAVGLLLAAVRRIPLLDQYVRAGHWVEKRPLLPARSLTGKVAGIYGYGRIGQAVGMRLRAFGMHLRYYQRSAGPEPAMRAASLLELAQQSDVLVACTPGGAQTRHALDAAVLAALGPQGTVVNIARGSVVDARALAELLATGRLGAAALDVFEEEPDVPAALLALDNVVLTPHVGSFTVEARRAMAELAVANLSAWFGGKPPLTPVAHPA</sequence>
<dbReference type="CDD" id="cd12156">
    <property type="entry name" value="HPPR"/>
    <property type="match status" value="1"/>
</dbReference>
<dbReference type="SUPFAM" id="SSF52283">
    <property type="entry name" value="Formate/glycerate dehydrogenase catalytic domain-like"/>
    <property type="match status" value="1"/>
</dbReference>
<keyword evidence="7" id="KW-1185">Reference proteome</keyword>
<dbReference type="EMBL" id="JBHLWP010000009">
    <property type="protein sequence ID" value="MFC0252143.1"/>
    <property type="molecule type" value="Genomic_DNA"/>
</dbReference>
<dbReference type="PANTHER" id="PTHR10996:SF178">
    <property type="entry name" value="2-HYDROXYACID DEHYDROGENASE YGL185C-RELATED"/>
    <property type="match status" value="1"/>
</dbReference>
<comment type="similarity">
    <text evidence="3">Belongs to the D-isomer specific 2-hydroxyacid dehydrogenase family.</text>
</comment>
<evidence type="ECO:0000256" key="3">
    <source>
        <dbReference type="RuleBase" id="RU003719"/>
    </source>
</evidence>
<dbReference type="Pfam" id="PF02826">
    <property type="entry name" value="2-Hacid_dh_C"/>
    <property type="match status" value="1"/>
</dbReference>
<dbReference type="InterPro" id="IPR036291">
    <property type="entry name" value="NAD(P)-bd_dom_sf"/>
</dbReference>
<dbReference type="Pfam" id="PF00389">
    <property type="entry name" value="2-Hacid_dh"/>
    <property type="match status" value="1"/>
</dbReference>
<evidence type="ECO:0000259" key="4">
    <source>
        <dbReference type="Pfam" id="PF00389"/>
    </source>
</evidence>
<feature type="domain" description="D-isomer specific 2-hydroxyacid dehydrogenase NAD-binding" evidence="5">
    <location>
        <begin position="111"/>
        <end position="283"/>
    </location>
</feature>
<organism evidence="6 7">
    <name type="scientific">Massilia consociata</name>
    <dbReference type="NCBI Taxonomy" id="760117"/>
    <lineage>
        <taxon>Bacteria</taxon>
        <taxon>Pseudomonadati</taxon>
        <taxon>Pseudomonadota</taxon>
        <taxon>Betaproteobacteria</taxon>
        <taxon>Burkholderiales</taxon>
        <taxon>Oxalobacteraceae</taxon>
        <taxon>Telluria group</taxon>
        <taxon>Massilia</taxon>
    </lineage>
</organism>
<dbReference type="RefSeq" id="WP_379678893.1">
    <property type="nucleotide sequence ID" value="NZ_JBHLWP010000009.1"/>
</dbReference>
<evidence type="ECO:0000313" key="7">
    <source>
        <dbReference type="Proteomes" id="UP001589773"/>
    </source>
</evidence>
<accession>A0ABV6FF34</accession>
<keyword evidence="2" id="KW-0520">NAD</keyword>
<dbReference type="InterPro" id="IPR006140">
    <property type="entry name" value="D-isomer_DH_NAD-bd"/>
</dbReference>
<dbReference type="PANTHER" id="PTHR10996">
    <property type="entry name" value="2-HYDROXYACID DEHYDROGENASE-RELATED"/>
    <property type="match status" value="1"/>
</dbReference>
<name>A0ABV6FF34_9BURK</name>